<dbReference type="PANTHER" id="PTHR24413">
    <property type="entry name" value="SPECKLE-TYPE POZ PROTEIN"/>
    <property type="match status" value="1"/>
</dbReference>
<dbReference type="PROSITE" id="PS50097">
    <property type="entry name" value="BTB"/>
    <property type="match status" value="1"/>
</dbReference>
<dbReference type="Gene3D" id="1.25.40.420">
    <property type="match status" value="1"/>
</dbReference>
<evidence type="ECO:0000313" key="3">
    <source>
        <dbReference type="Proteomes" id="UP001497382"/>
    </source>
</evidence>
<keyword evidence="3" id="KW-1185">Reference proteome</keyword>
<dbReference type="FunFam" id="3.30.710.10:FF:000159">
    <property type="entry name" value="Speckle-type POZ protein B"/>
    <property type="match status" value="1"/>
</dbReference>
<dbReference type="InterPro" id="IPR011333">
    <property type="entry name" value="SKP1/BTB/POZ_sf"/>
</dbReference>
<dbReference type="SUPFAM" id="SSF54695">
    <property type="entry name" value="POZ domain"/>
    <property type="match status" value="1"/>
</dbReference>
<reference evidence="2 3" key="1">
    <citation type="submission" date="2024-04" db="EMBL/GenBank/DDBJ databases">
        <authorList>
            <person name="Rising A."/>
            <person name="Reimegard J."/>
            <person name="Sonavane S."/>
            <person name="Akerstrom W."/>
            <person name="Nylinder S."/>
            <person name="Hedman E."/>
            <person name="Kallberg Y."/>
        </authorList>
    </citation>
    <scope>NUCLEOTIDE SEQUENCE [LARGE SCALE GENOMIC DNA]</scope>
</reference>
<accession>A0AAV1ZCE7</accession>
<evidence type="ECO:0000313" key="2">
    <source>
        <dbReference type="EMBL" id="CAL1267982.1"/>
    </source>
</evidence>
<evidence type="ECO:0000259" key="1">
    <source>
        <dbReference type="PROSITE" id="PS50097"/>
    </source>
</evidence>
<dbReference type="SMART" id="SM00225">
    <property type="entry name" value="BTB"/>
    <property type="match status" value="1"/>
</dbReference>
<dbReference type="AlphaFoldDB" id="A0AAV1ZCE7"/>
<gene>
    <name evidence="2" type="ORF">LARSCL_LOCUS3930</name>
</gene>
<proteinExistence type="predicted"/>
<name>A0AAV1ZCE7_9ARAC</name>
<protein>
    <recommendedName>
        <fullName evidence="1">BTB domain-containing protein</fullName>
    </recommendedName>
</protein>
<comment type="caution">
    <text evidence="2">The sequence shown here is derived from an EMBL/GenBank/DDBJ whole genome shotgun (WGS) entry which is preliminary data.</text>
</comment>
<dbReference type="Proteomes" id="UP001497382">
    <property type="component" value="Unassembled WGS sequence"/>
</dbReference>
<feature type="domain" description="BTB" evidence="1">
    <location>
        <begin position="169"/>
        <end position="231"/>
    </location>
</feature>
<dbReference type="EMBL" id="CAXIEN010000031">
    <property type="protein sequence ID" value="CAL1267982.1"/>
    <property type="molecule type" value="Genomic_DNA"/>
</dbReference>
<dbReference type="Gene3D" id="3.30.710.10">
    <property type="entry name" value="Potassium Channel Kv1.1, Chain A"/>
    <property type="match status" value="1"/>
</dbReference>
<dbReference type="Pfam" id="PF00651">
    <property type="entry name" value="BTB"/>
    <property type="match status" value="1"/>
</dbReference>
<organism evidence="2 3">
    <name type="scientific">Larinioides sclopetarius</name>
    <dbReference type="NCBI Taxonomy" id="280406"/>
    <lineage>
        <taxon>Eukaryota</taxon>
        <taxon>Metazoa</taxon>
        <taxon>Ecdysozoa</taxon>
        <taxon>Arthropoda</taxon>
        <taxon>Chelicerata</taxon>
        <taxon>Arachnida</taxon>
        <taxon>Araneae</taxon>
        <taxon>Araneomorphae</taxon>
        <taxon>Entelegynae</taxon>
        <taxon>Araneoidea</taxon>
        <taxon>Araneidae</taxon>
        <taxon>Larinioides</taxon>
    </lineage>
</organism>
<sequence length="340" mass="38859">MTECSFDCELLPETYDQKKKRYISNCRINTEWSLVCLWSQCDYKTGRPEILEICRNSSSREILISGTFTLMRNGVCVLQRKFKQLLEAGSSNTLVGLEFSGMDHYDNARNRNRYTQKCYNSKEYSISGTLTIPAAIMHEEYAKEDEIRSLQKLSSDLKLLLDPKETYFSDVNLGCGNDVFSAHKSILCARSPVFAAMFTTKMKETLRNEVDISDISSQVLKIMLTYIYTGKTGKLSVQSAGELLFAADKYQLQDLKRVCCDYLKSCISFENVLKTLVLGDLHDEDLKVFAIDFICNSCEEFEALEKTRGWRTLREKTPSLAMDVLTGLVKSKDQKLKRCK</sequence>
<dbReference type="InterPro" id="IPR000210">
    <property type="entry name" value="BTB/POZ_dom"/>
</dbReference>